<name>A0A7C8IVC8_9PEZI</name>
<evidence type="ECO:0000313" key="1">
    <source>
        <dbReference type="EMBL" id="KAF2971880.1"/>
    </source>
</evidence>
<dbReference type="OrthoDB" id="416217at2759"/>
<gene>
    <name evidence="1" type="ORF">GQX73_g1705</name>
</gene>
<dbReference type="PANTHER" id="PTHR47784">
    <property type="entry name" value="STEROL UPTAKE CONTROL PROTEIN 2"/>
    <property type="match status" value="1"/>
</dbReference>
<evidence type="ECO:0008006" key="3">
    <source>
        <dbReference type="Google" id="ProtNLM"/>
    </source>
</evidence>
<comment type="caution">
    <text evidence="1">The sequence shown here is derived from an EMBL/GenBank/DDBJ whole genome shotgun (WGS) entry which is preliminary data.</text>
</comment>
<dbReference type="GO" id="GO:0001228">
    <property type="term" value="F:DNA-binding transcription activator activity, RNA polymerase II-specific"/>
    <property type="evidence" value="ECO:0007669"/>
    <property type="project" value="TreeGrafter"/>
</dbReference>
<sequence length="301" mass="34731">MRAGDPFTHALFFKLAHLQPSNEATDDGLQWRVNVPQLGFHHPYVLKGVFSIAALHLARLRPNQRDALVEQAMMHHTAASSMALPLIPNASGDNFPPIFHFSMLTTVITFARPRAPDNFLLVSDGILPDWLLICRGIRSLLQSEGEAVLSLPCFDTLLYAGMRLSVQWEKENQEHEALKDLENNIRHHSQPHKIAELCDGILTLRRCFNLFSKSGFSDEERMRSALMWMVKVPDPFVELLKSHDSEALCVLAFFCVLLKRLEHLWWIEGWAFHLIERIYTTLDDRYRLWIRWPLEETGWAP</sequence>
<dbReference type="InterPro" id="IPR053157">
    <property type="entry name" value="Sterol_Uptake_Regulator"/>
</dbReference>
<dbReference type="PANTHER" id="PTHR47784:SF5">
    <property type="entry name" value="STEROL UPTAKE CONTROL PROTEIN 2"/>
    <property type="match status" value="1"/>
</dbReference>
<dbReference type="InParanoid" id="A0A7C8IVC8"/>
<proteinExistence type="predicted"/>
<keyword evidence="2" id="KW-1185">Reference proteome</keyword>
<reference evidence="1 2" key="1">
    <citation type="submission" date="2019-12" db="EMBL/GenBank/DDBJ databases">
        <title>Draft genome sequence of the ascomycete Xylaria multiplex DSM 110363.</title>
        <authorList>
            <person name="Buettner E."/>
            <person name="Kellner H."/>
        </authorList>
    </citation>
    <scope>NUCLEOTIDE SEQUENCE [LARGE SCALE GENOMIC DNA]</scope>
    <source>
        <strain evidence="1 2">DSM 110363</strain>
    </source>
</reference>
<organism evidence="1 2">
    <name type="scientific">Xylaria multiplex</name>
    <dbReference type="NCBI Taxonomy" id="323545"/>
    <lineage>
        <taxon>Eukaryota</taxon>
        <taxon>Fungi</taxon>
        <taxon>Dikarya</taxon>
        <taxon>Ascomycota</taxon>
        <taxon>Pezizomycotina</taxon>
        <taxon>Sordariomycetes</taxon>
        <taxon>Xylariomycetidae</taxon>
        <taxon>Xylariales</taxon>
        <taxon>Xylariaceae</taxon>
        <taxon>Xylaria</taxon>
    </lineage>
</organism>
<accession>A0A7C8IVC8</accession>
<dbReference type="Proteomes" id="UP000481858">
    <property type="component" value="Unassembled WGS sequence"/>
</dbReference>
<dbReference type="EMBL" id="WUBL01000010">
    <property type="protein sequence ID" value="KAF2971880.1"/>
    <property type="molecule type" value="Genomic_DNA"/>
</dbReference>
<evidence type="ECO:0000313" key="2">
    <source>
        <dbReference type="Proteomes" id="UP000481858"/>
    </source>
</evidence>
<protein>
    <recommendedName>
        <fullName evidence="3">Transcription factor domain-containing protein</fullName>
    </recommendedName>
</protein>
<dbReference type="AlphaFoldDB" id="A0A7C8IVC8"/>